<dbReference type="AlphaFoldDB" id="A0A5S3QIW9"/>
<evidence type="ECO:0000313" key="7">
    <source>
        <dbReference type="EMBL" id="TMN21805.1"/>
    </source>
</evidence>
<dbReference type="PROSITE" id="PS50045">
    <property type="entry name" value="SIGMA54_INTERACT_4"/>
    <property type="match status" value="1"/>
</dbReference>
<dbReference type="InterPro" id="IPR058031">
    <property type="entry name" value="AAA_lid_NorR"/>
</dbReference>
<dbReference type="PANTHER" id="PTHR32071">
    <property type="entry name" value="TRANSCRIPTIONAL REGULATORY PROTEIN"/>
    <property type="match status" value="1"/>
</dbReference>
<dbReference type="InterPro" id="IPR035965">
    <property type="entry name" value="PAS-like_dom_sf"/>
</dbReference>
<keyword evidence="2" id="KW-0067">ATP-binding</keyword>
<dbReference type="InterPro" id="IPR002078">
    <property type="entry name" value="Sigma_54_int"/>
</dbReference>
<dbReference type="Gene3D" id="1.10.10.60">
    <property type="entry name" value="Homeodomain-like"/>
    <property type="match status" value="1"/>
</dbReference>
<sequence length="534" mass="61082">MDFCFFDNDVLDEFKVPVVAFNENFSDSRMNELSKLMLIKDDVNISELLVEIHPKNIKSAINLSENIEGLLLFNDDKNSLYMLREKDSEKVKYEEMNLDIEAIFKHTFDVIYIADGEGVTLRVSEAAKKIWGYSPEELEGQSVYKMEKEGVFQPSVTRLVLKAGRKVSAIQITKTGKRLIILGIPIKDENDNVIRVVNVSRNITEVSHLQKELQDTKSLLEGYREELLSLREKKGVQNRLVYRSSAMRKVIAMAKKAAPSNSPVIVKGENGVGKRLLCEFIHNYSERSSNPFIVVNCAAITDNIFLEDINVTGSDGENSEHIGSKAHNGTIIFENISELSKKLQGDLKGFVEHIQNNSNSARIMATTDVDLYKLMEKGKFRKDLFFLLNAIPIEISPLKDRREDIIPLCQYFVRQFNDKQSSNKYFSNELRKFIERYDWPGNVNELKNVIENMILLSDGEMLSPELLPEYIRGYHELSPSISVNELIPIKEAIELVEMQLLNKAKERYMSTTKMAEVLGINQSNISRKLQKYNI</sequence>
<dbReference type="PROSITE" id="PS50113">
    <property type="entry name" value="PAC"/>
    <property type="match status" value="1"/>
</dbReference>
<protein>
    <submittedName>
        <fullName evidence="7">PAS domain S-box protein</fullName>
    </submittedName>
</protein>
<dbReference type="InterPro" id="IPR000700">
    <property type="entry name" value="PAS-assoc_C"/>
</dbReference>
<dbReference type="EMBL" id="VCIA01000001">
    <property type="protein sequence ID" value="TMN21805.1"/>
    <property type="molecule type" value="Genomic_DNA"/>
</dbReference>
<dbReference type="Gene3D" id="1.10.8.60">
    <property type="match status" value="1"/>
</dbReference>
<feature type="domain" description="Sigma-54 factor interaction" evidence="4">
    <location>
        <begin position="240"/>
        <end position="455"/>
    </location>
</feature>
<dbReference type="InterPro" id="IPR000014">
    <property type="entry name" value="PAS"/>
</dbReference>
<dbReference type="SUPFAM" id="SSF55785">
    <property type="entry name" value="PYP-like sensor domain (PAS domain)"/>
    <property type="match status" value="1"/>
</dbReference>
<dbReference type="PANTHER" id="PTHR32071:SF121">
    <property type="entry name" value="SIGMA L-DEPENDENT TRANSCRIPTIONAL REGULATOR YQIR-RELATED"/>
    <property type="match status" value="1"/>
</dbReference>
<dbReference type="GO" id="GO:0003677">
    <property type="term" value="F:DNA binding"/>
    <property type="evidence" value="ECO:0007669"/>
    <property type="project" value="UniProtKB-KW"/>
</dbReference>
<comment type="caution">
    <text evidence="7">The sequence shown here is derived from an EMBL/GenBank/DDBJ whole genome shotgun (WGS) entry which is preliminary data.</text>
</comment>
<dbReference type="Pfam" id="PF25601">
    <property type="entry name" value="AAA_lid_14"/>
    <property type="match status" value="1"/>
</dbReference>
<dbReference type="Pfam" id="PF13426">
    <property type="entry name" value="PAS_9"/>
    <property type="match status" value="1"/>
</dbReference>
<dbReference type="InterPro" id="IPR030828">
    <property type="entry name" value="HTH_TyrR"/>
</dbReference>
<dbReference type="Pfam" id="PF18024">
    <property type="entry name" value="HTH_50"/>
    <property type="match status" value="1"/>
</dbReference>
<feature type="domain" description="PAC" evidence="6">
    <location>
        <begin position="165"/>
        <end position="215"/>
    </location>
</feature>
<name>A0A5S3QIW9_9BACI</name>
<dbReference type="SUPFAM" id="SSF46689">
    <property type="entry name" value="Homeodomain-like"/>
    <property type="match status" value="1"/>
</dbReference>
<dbReference type="Pfam" id="PF00158">
    <property type="entry name" value="Sigma54_activat"/>
    <property type="match status" value="1"/>
</dbReference>
<proteinExistence type="predicted"/>
<gene>
    <name evidence="7" type="ORF">FFL34_06530</name>
</gene>
<dbReference type="Gene3D" id="3.30.450.20">
    <property type="entry name" value="PAS domain"/>
    <property type="match status" value="1"/>
</dbReference>
<dbReference type="OrthoDB" id="9771372at2"/>
<dbReference type="InterPro" id="IPR009057">
    <property type="entry name" value="Homeodomain-like_sf"/>
</dbReference>
<dbReference type="SMART" id="SM00091">
    <property type="entry name" value="PAS"/>
    <property type="match status" value="1"/>
</dbReference>
<evidence type="ECO:0000256" key="2">
    <source>
        <dbReference type="ARBA" id="ARBA00022840"/>
    </source>
</evidence>
<feature type="coiled-coil region" evidence="3">
    <location>
        <begin position="206"/>
        <end position="233"/>
    </location>
</feature>
<dbReference type="GO" id="GO:0006355">
    <property type="term" value="P:regulation of DNA-templated transcription"/>
    <property type="evidence" value="ECO:0007669"/>
    <property type="project" value="InterPro"/>
</dbReference>
<feature type="domain" description="PAS" evidence="5">
    <location>
        <begin position="96"/>
        <end position="142"/>
    </location>
</feature>
<keyword evidence="3" id="KW-0175">Coiled coil</keyword>
<evidence type="ECO:0000259" key="5">
    <source>
        <dbReference type="PROSITE" id="PS50112"/>
    </source>
</evidence>
<keyword evidence="1" id="KW-0547">Nucleotide-binding</keyword>
<evidence type="ECO:0000313" key="8">
    <source>
        <dbReference type="Proteomes" id="UP000306980"/>
    </source>
</evidence>
<dbReference type="Gene3D" id="3.40.50.300">
    <property type="entry name" value="P-loop containing nucleotide triphosphate hydrolases"/>
    <property type="match status" value="1"/>
</dbReference>
<reference evidence="7 8" key="1">
    <citation type="submission" date="2019-05" db="EMBL/GenBank/DDBJ databases">
        <title>Genomic analysis of Lentibacillus sp. NKC220-2.</title>
        <authorList>
            <person name="Oh Y.J."/>
        </authorList>
    </citation>
    <scope>NUCLEOTIDE SEQUENCE [LARGE SCALE GENOMIC DNA]</scope>
    <source>
        <strain evidence="7 8">NKC220-2</strain>
    </source>
</reference>
<dbReference type="RefSeq" id="WP_138602576.1">
    <property type="nucleotide sequence ID" value="NZ_VCIA01000001.1"/>
</dbReference>
<dbReference type="InterPro" id="IPR027417">
    <property type="entry name" value="P-loop_NTPase"/>
</dbReference>
<dbReference type="CDD" id="cd00130">
    <property type="entry name" value="PAS"/>
    <property type="match status" value="1"/>
</dbReference>
<evidence type="ECO:0000259" key="6">
    <source>
        <dbReference type="PROSITE" id="PS50113"/>
    </source>
</evidence>
<dbReference type="GO" id="GO:0005524">
    <property type="term" value="F:ATP binding"/>
    <property type="evidence" value="ECO:0007669"/>
    <property type="project" value="UniProtKB-KW"/>
</dbReference>
<dbReference type="NCBIfam" id="TIGR00229">
    <property type="entry name" value="sensory_box"/>
    <property type="match status" value="1"/>
</dbReference>
<dbReference type="PROSITE" id="PS50112">
    <property type="entry name" value="PAS"/>
    <property type="match status" value="1"/>
</dbReference>
<organism evidence="7 8">
    <name type="scientific">Lentibacillus cibarius</name>
    <dbReference type="NCBI Taxonomy" id="2583219"/>
    <lineage>
        <taxon>Bacteria</taxon>
        <taxon>Bacillati</taxon>
        <taxon>Bacillota</taxon>
        <taxon>Bacilli</taxon>
        <taxon>Bacillales</taxon>
        <taxon>Bacillaceae</taxon>
        <taxon>Lentibacillus</taxon>
    </lineage>
</organism>
<evidence type="ECO:0000256" key="3">
    <source>
        <dbReference type="SAM" id="Coils"/>
    </source>
</evidence>
<evidence type="ECO:0000256" key="1">
    <source>
        <dbReference type="ARBA" id="ARBA00022741"/>
    </source>
</evidence>
<dbReference type="CDD" id="cd00009">
    <property type="entry name" value="AAA"/>
    <property type="match status" value="1"/>
</dbReference>
<accession>A0A5S3QIW9</accession>
<dbReference type="SUPFAM" id="SSF52540">
    <property type="entry name" value="P-loop containing nucleoside triphosphate hydrolases"/>
    <property type="match status" value="1"/>
</dbReference>
<dbReference type="Proteomes" id="UP000306980">
    <property type="component" value="Unassembled WGS sequence"/>
</dbReference>
<evidence type="ECO:0000259" key="4">
    <source>
        <dbReference type="PROSITE" id="PS50045"/>
    </source>
</evidence>